<dbReference type="PANTHER" id="PTHR11062:SF48">
    <property type="entry name" value="OJ1485_B09.5 PROTEIN"/>
    <property type="match status" value="1"/>
</dbReference>
<evidence type="ECO:0000313" key="8">
    <source>
        <dbReference type="EMBL" id="CAK9870520.1"/>
    </source>
</evidence>
<keyword evidence="6" id="KW-0812">Transmembrane</keyword>
<evidence type="ECO:0000256" key="5">
    <source>
        <dbReference type="SAM" id="MobiDB-lite"/>
    </source>
</evidence>
<reference evidence="8 9" key="1">
    <citation type="submission" date="2024-03" db="EMBL/GenBank/DDBJ databases">
        <authorList>
            <consortium name="ELIXIR-Norway"/>
            <consortium name="Elixir Norway"/>
        </authorList>
    </citation>
    <scope>NUCLEOTIDE SEQUENCE [LARGE SCALE GENOMIC DNA]</scope>
</reference>
<dbReference type="InterPro" id="IPR040911">
    <property type="entry name" value="Exostosin_GT47"/>
</dbReference>
<gene>
    <name evidence="8" type="ORF">CSSPJE1EN2_LOCUS13188</name>
</gene>
<comment type="similarity">
    <text evidence="2">Belongs to the glycosyltransferase 47 family.</text>
</comment>
<feature type="compositionally biased region" description="Low complexity" evidence="5">
    <location>
        <begin position="65"/>
        <end position="77"/>
    </location>
</feature>
<feature type="domain" description="Exostosin GT47" evidence="7">
    <location>
        <begin position="102"/>
        <end position="423"/>
    </location>
</feature>
<evidence type="ECO:0000256" key="3">
    <source>
        <dbReference type="ARBA" id="ARBA00022968"/>
    </source>
</evidence>
<feature type="transmembrane region" description="Helical" evidence="6">
    <location>
        <begin position="12"/>
        <end position="34"/>
    </location>
</feature>
<evidence type="ECO:0000256" key="1">
    <source>
        <dbReference type="ARBA" id="ARBA00004323"/>
    </source>
</evidence>
<keyword evidence="6" id="KW-0472">Membrane</keyword>
<proteinExistence type="inferred from homology"/>
<dbReference type="PANTHER" id="PTHR11062">
    <property type="entry name" value="EXOSTOSIN HEPARAN SULFATE GLYCOSYLTRANSFERASE -RELATED"/>
    <property type="match status" value="1"/>
</dbReference>
<dbReference type="Pfam" id="PF03016">
    <property type="entry name" value="Exostosin_GT47"/>
    <property type="match status" value="1"/>
</dbReference>
<sequence>MPFTHHQSAKALSNVFFFLLGINLRAYIFPLLLLPSVIYPEAISLSLSFSRIRESIRSWQTGNLSDASSSSPSSSVSAMNLDEDGDGDDVGVRIRDADIECSSPLKVFMYDLPRKYNLGMVKKDDGINQELPWTDQEVAPALKTRWGVNRQHSVEYWMMLDMLQDDHDPSHNHDGKEEEKKAAVRVKDPEQADVFFVPFFSSLSFNTYGRIMLGPEAKIDELLQMGVVEMLTESKWWQASQGHDHVIVVHHPNAFRYYRERLKDSILIVADFGRYPKEIAQLQKDVVAPYEHVVPMWKEDDDDRIADPFASRNILLFFQGRVERKDDGTVRRTLAKLLENRTDVHFVNSLPSEEGVEQATKGMRSSRFCLHPAGDTPSSCRLFDAIVSHCVPVIVSDKIELPFEDELDYTEFALFFSAEEAIRPRDYLLNYLRNFDKEHWLRMWKRLKEVSHHFHYQHPPKTDDAVNMIWKQVQRKLPAAQLAIHRLQRHNLADRM</sequence>
<accession>A0ABP1B5V3</accession>
<dbReference type="Proteomes" id="UP001497522">
    <property type="component" value="Chromosome 2"/>
</dbReference>
<evidence type="ECO:0000256" key="4">
    <source>
        <dbReference type="ARBA" id="ARBA00023034"/>
    </source>
</evidence>
<evidence type="ECO:0000256" key="6">
    <source>
        <dbReference type="SAM" id="Phobius"/>
    </source>
</evidence>
<organism evidence="8 9">
    <name type="scientific">Sphagnum jensenii</name>
    <dbReference type="NCBI Taxonomy" id="128206"/>
    <lineage>
        <taxon>Eukaryota</taxon>
        <taxon>Viridiplantae</taxon>
        <taxon>Streptophyta</taxon>
        <taxon>Embryophyta</taxon>
        <taxon>Bryophyta</taxon>
        <taxon>Sphagnophytina</taxon>
        <taxon>Sphagnopsida</taxon>
        <taxon>Sphagnales</taxon>
        <taxon>Sphagnaceae</taxon>
        <taxon>Sphagnum</taxon>
    </lineage>
</organism>
<keyword evidence="6" id="KW-1133">Transmembrane helix</keyword>
<evidence type="ECO:0000313" key="9">
    <source>
        <dbReference type="Proteomes" id="UP001497522"/>
    </source>
</evidence>
<dbReference type="InterPro" id="IPR004263">
    <property type="entry name" value="Exostosin"/>
</dbReference>
<comment type="subcellular location">
    <subcellularLocation>
        <location evidence="1">Golgi apparatus membrane</location>
        <topology evidence="1">Single-pass type II membrane protein</topology>
    </subcellularLocation>
</comment>
<keyword evidence="9" id="KW-1185">Reference proteome</keyword>
<feature type="region of interest" description="Disordered" evidence="5">
    <location>
        <begin position="62"/>
        <end position="87"/>
    </location>
</feature>
<name>A0ABP1B5V3_9BRYO</name>
<keyword evidence="4" id="KW-0333">Golgi apparatus</keyword>
<evidence type="ECO:0000256" key="2">
    <source>
        <dbReference type="ARBA" id="ARBA00010271"/>
    </source>
</evidence>
<dbReference type="EMBL" id="OZ023703">
    <property type="protein sequence ID" value="CAK9870520.1"/>
    <property type="molecule type" value="Genomic_DNA"/>
</dbReference>
<keyword evidence="3" id="KW-0735">Signal-anchor</keyword>
<evidence type="ECO:0000259" key="7">
    <source>
        <dbReference type="Pfam" id="PF03016"/>
    </source>
</evidence>
<protein>
    <recommendedName>
        <fullName evidence="7">Exostosin GT47 domain-containing protein</fullName>
    </recommendedName>
</protein>